<proteinExistence type="predicted"/>
<sequence length="244" mass="26569">MQKVNKKDAPQKGKLIKVPLNPMYTPKLSSYPSSSLMPSSNQTSTILSKILPISSSSSPDITSSSSVSTNLTPEKHNQPTQPIAAFENWLFKPSKEDHCTGIFSEKLLLSSLAQPIEQVSITEPANPFKTPVKGTRVVKDWLENYVTNEEPEPHPPPIAPPSLKEHSTQTSPIQPEKVSSAVPGQSRLGPLSDAGNQPYVEVTPKSPLQPGMVPSPVLSSSRQESNTQPIVVLKRLPSKRKLEI</sequence>
<reference evidence="2" key="2">
    <citation type="journal article" date="2021" name="Genome Biol. Evol.">
        <title>Developing a high-quality reference genome for a parasitic bivalve with doubly uniparental inheritance (Bivalvia: Unionida).</title>
        <authorList>
            <person name="Smith C.H."/>
        </authorList>
    </citation>
    <scope>NUCLEOTIDE SEQUENCE</scope>
    <source>
        <strain evidence="2">CHS0354</strain>
        <tissue evidence="2">Mantle</tissue>
    </source>
</reference>
<feature type="compositionally biased region" description="Low complexity" evidence="1">
    <location>
        <begin position="53"/>
        <end position="72"/>
    </location>
</feature>
<feature type="compositionally biased region" description="Basic and acidic residues" evidence="1">
    <location>
        <begin position="1"/>
        <end position="11"/>
    </location>
</feature>
<dbReference type="Proteomes" id="UP001195483">
    <property type="component" value="Unassembled WGS sequence"/>
</dbReference>
<accession>A0AAE0WDS3</accession>
<name>A0AAE0WDS3_9BIVA</name>
<keyword evidence="3" id="KW-1185">Reference proteome</keyword>
<comment type="caution">
    <text evidence="2">The sequence shown here is derived from an EMBL/GenBank/DDBJ whole genome shotgun (WGS) entry which is preliminary data.</text>
</comment>
<evidence type="ECO:0000313" key="2">
    <source>
        <dbReference type="EMBL" id="KAK3610499.1"/>
    </source>
</evidence>
<feature type="region of interest" description="Disordered" evidence="1">
    <location>
        <begin position="53"/>
        <end position="80"/>
    </location>
</feature>
<evidence type="ECO:0000313" key="3">
    <source>
        <dbReference type="Proteomes" id="UP001195483"/>
    </source>
</evidence>
<dbReference type="AlphaFoldDB" id="A0AAE0WDS3"/>
<organism evidence="2 3">
    <name type="scientific">Potamilus streckersoni</name>
    <dbReference type="NCBI Taxonomy" id="2493646"/>
    <lineage>
        <taxon>Eukaryota</taxon>
        <taxon>Metazoa</taxon>
        <taxon>Spiralia</taxon>
        <taxon>Lophotrochozoa</taxon>
        <taxon>Mollusca</taxon>
        <taxon>Bivalvia</taxon>
        <taxon>Autobranchia</taxon>
        <taxon>Heteroconchia</taxon>
        <taxon>Palaeoheterodonta</taxon>
        <taxon>Unionida</taxon>
        <taxon>Unionoidea</taxon>
        <taxon>Unionidae</taxon>
        <taxon>Ambleminae</taxon>
        <taxon>Lampsilini</taxon>
        <taxon>Potamilus</taxon>
    </lineage>
</organism>
<dbReference type="EMBL" id="JAEAOA010001024">
    <property type="protein sequence ID" value="KAK3610499.1"/>
    <property type="molecule type" value="Genomic_DNA"/>
</dbReference>
<feature type="region of interest" description="Disordered" evidence="1">
    <location>
        <begin position="1"/>
        <end position="24"/>
    </location>
</feature>
<reference evidence="2" key="3">
    <citation type="submission" date="2023-05" db="EMBL/GenBank/DDBJ databases">
        <authorList>
            <person name="Smith C.H."/>
        </authorList>
    </citation>
    <scope>NUCLEOTIDE SEQUENCE</scope>
    <source>
        <strain evidence="2">CHS0354</strain>
        <tissue evidence="2">Mantle</tissue>
    </source>
</reference>
<feature type="region of interest" description="Disordered" evidence="1">
    <location>
        <begin position="147"/>
        <end position="244"/>
    </location>
</feature>
<feature type="compositionally biased region" description="Polar residues" evidence="1">
    <location>
        <begin position="217"/>
        <end position="229"/>
    </location>
</feature>
<gene>
    <name evidence="2" type="ORF">CHS0354_016688</name>
</gene>
<reference evidence="2" key="1">
    <citation type="journal article" date="2021" name="Genome Biol. Evol.">
        <title>A High-Quality Reference Genome for a Parasitic Bivalve with Doubly Uniparental Inheritance (Bivalvia: Unionida).</title>
        <authorList>
            <person name="Smith C.H."/>
        </authorList>
    </citation>
    <scope>NUCLEOTIDE SEQUENCE</scope>
    <source>
        <strain evidence="2">CHS0354</strain>
    </source>
</reference>
<evidence type="ECO:0000256" key="1">
    <source>
        <dbReference type="SAM" id="MobiDB-lite"/>
    </source>
</evidence>
<protein>
    <submittedName>
        <fullName evidence="2">Uncharacterized protein</fullName>
    </submittedName>
</protein>